<dbReference type="EMBL" id="BOOB01000024">
    <property type="protein sequence ID" value="GIH33273.1"/>
    <property type="molecule type" value="Genomic_DNA"/>
</dbReference>
<organism evidence="1 2">
    <name type="scientific">Microbispora amethystogenes</name>
    <dbReference type="NCBI Taxonomy" id="1427754"/>
    <lineage>
        <taxon>Bacteria</taxon>
        <taxon>Bacillati</taxon>
        <taxon>Actinomycetota</taxon>
        <taxon>Actinomycetes</taxon>
        <taxon>Streptosporangiales</taxon>
        <taxon>Streptosporangiaceae</taxon>
        <taxon>Microbispora</taxon>
    </lineage>
</organism>
<sequence length="40" mass="4305">MSAAGVLAAADVFTVDNAMAMVESLRIDFGEPRSLRFDVM</sequence>
<reference evidence="1 2" key="1">
    <citation type="submission" date="2021-01" db="EMBL/GenBank/DDBJ databases">
        <title>Whole genome shotgun sequence of Microbispora amethystogenes NBRC 101907.</title>
        <authorList>
            <person name="Komaki H."/>
            <person name="Tamura T."/>
        </authorList>
    </citation>
    <scope>NUCLEOTIDE SEQUENCE [LARGE SCALE GENOMIC DNA]</scope>
    <source>
        <strain evidence="1 2">NBRC 101907</strain>
    </source>
</reference>
<proteinExistence type="predicted"/>
<name>A0ABQ4FEW4_9ACTN</name>
<protein>
    <submittedName>
        <fullName evidence="1">Uncharacterized protein</fullName>
    </submittedName>
</protein>
<keyword evidence="2" id="KW-1185">Reference proteome</keyword>
<gene>
    <name evidence="1" type="ORF">Mam01_34370</name>
</gene>
<evidence type="ECO:0000313" key="2">
    <source>
        <dbReference type="Proteomes" id="UP000651728"/>
    </source>
</evidence>
<comment type="caution">
    <text evidence="1">The sequence shown here is derived from an EMBL/GenBank/DDBJ whole genome shotgun (WGS) entry which is preliminary data.</text>
</comment>
<dbReference type="RefSeq" id="WP_275409017.1">
    <property type="nucleotide sequence ID" value="NZ_BAABEJ010000013.1"/>
</dbReference>
<accession>A0ABQ4FEW4</accession>
<evidence type="ECO:0000313" key="1">
    <source>
        <dbReference type="EMBL" id="GIH33273.1"/>
    </source>
</evidence>
<dbReference type="Proteomes" id="UP000651728">
    <property type="component" value="Unassembled WGS sequence"/>
</dbReference>